<protein>
    <submittedName>
        <fullName evidence="2">Uncharacterized protein</fullName>
    </submittedName>
</protein>
<organism evidence="2">
    <name type="scientific">hydrothermal vent metagenome</name>
    <dbReference type="NCBI Taxonomy" id="652676"/>
    <lineage>
        <taxon>unclassified sequences</taxon>
        <taxon>metagenomes</taxon>
        <taxon>ecological metagenomes</taxon>
    </lineage>
</organism>
<sequence>MKIRVKNKWNDKNKERTPEDTGSVLSFNFWKIASANVMHMENEGFQTDSHFMRLDVIAEITAFLVHVVDRVISAKEFSAEDRQALITALALNLAKTMHDNRQDVSADKETDFRNDYIALMNDRMSEYSNFTFEEGNHPGFQVRRCVGEHVRDVMGEKDNKWIPDQVMDIEIPDAMKAFKRVTRGVI</sequence>
<gene>
    <name evidence="2" type="ORF">MNBD_GAMMA05-1493</name>
</gene>
<name>A0A3B0W8P7_9ZZZZ</name>
<evidence type="ECO:0000313" key="2">
    <source>
        <dbReference type="EMBL" id="VAW51641.1"/>
    </source>
</evidence>
<reference evidence="2" key="1">
    <citation type="submission" date="2018-06" db="EMBL/GenBank/DDBJ databases">
        <authorList>
            <person name="Zhirakovskaya E."/>
        </authorList>
    </citation>
    <scope>NUCLEOTIDE SEQUENCE</scope>
</reference>
<dbReference type="EMBL" id="UOFE01000021">
    <property type="protein sequence ID" value="VAW51641.1"/>
    <property type="molecule type" value="Genomic_DNA"/>
</dbReference>
<proteinExistence type="predicted"/>
<feature type="compositionally biased region" description="Basic and acidic residues" evidence="1">
    <location>
        <begin position="8"/>
        <end position="19"/>
    </location>
</feature>
<feature type="region of interest" description="Disordered" evidence="1">
    <location>
        <begin position="1"/>
        <end position="20"/>
    </location>
</feature>
<dbReference type="AlphaFoldDB" id="A0A3B0W8P7"/>
<evidence type="ECO:0000256" key="1">
    <source>
        <dbReference type="SAM" id="MobiDB-lite"/>
    </source>
</evidence>
<accession>A0A3B0W8P7</accession>